<dbReference type="Pfam" id="PF05178">
    <property type="entry name" value="Kri1"/>
    <property type="match status" value="1"/>
</dbReference>
<evidence type="ECO:0000313" key="4">
    <source>
        <dbReference type="EMBL" id="KAK9768491.1"/>
    </source>
</evidence>
<evidence type="ECO:0000259" key="3">
    <source>
        <dbReference type="Pfam" id="PF12936"/>
    </source>
</evidence>
<feature type="compositionally biased region" description="Basic and acidic residues" evidence="2">
    <location>
        <begin position="334"/>
        <end position="350"/>
    </location>
</feature>
<protein>
    <submittedName>
        <fullName evidence="4">Kinetochore protein Spc24</fullName>
    </submittedName>
</protein>
<comment type="caution">
    <text evidence="4">The sequence shown here is derived from an EMBL/GenBank/DDBJ whole genome shotgun (WGS) entry which is preliminary data.</text>
</comment>
<evidence type="ECO:0000313" key="5">
    <source>
        <dbReference type="Proteomes" id="UP001479436"/>
    </source>
</evidence>
<feature type="compositionally biased region" description="Acidic residues" evidence="2">
    <location>
        <begin position="192"/>
        <end position="201"/>
    </location>
</feature>
<feature type="region of interest" description="Disordered" evidence="2">
    <location>
        <begin position="481"/>
        <end position="500"/>
    </location>
</feature>
<feature type="region of interest" description="Disordered" evidence="2">
    <location>
        <begin position="305"/>
        <end position="350"/>
    </location>
</feature>
<evidence type="ECO:0000256" key="1">
    <source>
        <dbReference type="ARBA" id="ARBA00007473"/>
    </source>
</evidence>
<organism evidence="4 5">
    <name type="scientific">Basidiobolus ranarum</name>
    <dbReference type="NCBI Taxonomy" id="34480"/>
    <lineage>
        <taxon>Eukaryota</taxon>
        <taxon>Fungi</taxon>
        <taxon>Fungi incertae sedis</taxon>
        <taxon>Zoopagomycota</taxon>
        <taxon>Entomophthoromycotina</taxon>
        <taxon>Basidiobolomycetes</taxon>
        <taxon>Basidiobolales</taxon>
        <taxon>Basidiobolaceae</taxon>
        <taxon>Basidiobolus</taxon>
    </lineage>
</organism>
<gene>
    <name evidence="4" type="primary">kri1</name>
    <name evidence="4" type="ORF">K7432_000830</name>
</gene>
<feature type="compositionally biased region" description="Basic residues" evidence="2">
    <location>
        <begin position="490"/>
        <end position="499"/>
    </location>
</feature>
<feature type="region of interest" description="Disordered" evidence="2">
    <location>
        <begin position="58"/>
        <end position="88"/>
    </location>
</feature>
<dbReference type="InterPro" id="IPR018034">
    <property type="entry name" value="Kri1"/>
</dbReference>
<feature type="compositionally biased region" description="Acidic residues" evidence="2">
    <location>
        <begin position="69"/>
        <end position="86"/>
    </location>
</feature>
<dbReference type="Pfam" id="PF12936">
    <property type="entry name" value="Kri1_C"/>
    <property type="match status" value="1"/>
</dbReference>
<keyword evidence="5" id="KW-1185">Reference proteome</keyword>
<dbReference type="PANTHER" id="PTHR14490:SF5">
    <property type="entry name" value="PROTEIN KRI1 HOMOLOG"/>
    <property type="match status" value="1"/>
</dbReference>
<feature type="domain" description="Kri1-like C-terminal" evidence="3">
    <location>
        <begin position="502"/>
        <end position="588"/>
    </location>
</feature>
<comment type="similarity">
    <text evidence="1">Belongs to the KRI1 family.</text>
</comment>
<dbReference type="InterPro" id="IPR024626">
    <property type="entry name" value="Kri1-like_C"/>
</dbReference>
<evidence type="ECO:0000256" key="2">
    <source>
        <dbReference type="SAM" id="MobiDB-lite"/>
    </source>
</evidence>
<feature type="region of interest" description="Disordered" evidence="2">
    <location>
        <begin position="378"/>
        <end position="398"/>
    </location>
</feature>
<proteinExistence type="inferred from homology"/>
<feature type="region of interest" description="Disordered" evidence="2">
    <location>
        <begin position="427"/>
        <end position="469"/>
    </location>
</feature>
<accession>A0ABR2X4D0</accession>
<dbReference type="PANTHER" id="PTHR14490">
    <property type="entry name" value="ZINC FINGER, ZZ TYPE"/>
    <property type="match status" value="1"/>
</dbReference>
<dbReference type="Proteomes" id="UP001479436">
    <property type="component" value="Unassembled WGS sequence"/>
</dbReference>
<name>A0ABR2X4D0_9FUNG</name>
<dbReference type="EMBL" id="JASJQH010000016">
    <property type="protein sequence ID" value="KAK9768491.1"/>
    <property type="molecule type" value="Genomic_DNA"/>
</dbReference>
<reference evidence="4 5" key="1">
    <citation type="submission" date="2023-04" db="EMBL/GenBank/DDBJ databases">
        <title>Genome of Basidiobolus ranarum AG-B5.</title>
        <authorList>
            <person name="Stajich J.E."/>
            <person name="Carter-House D."/>
            <person name="Gryganskyi A."/>
        </authorList>
    </citation>
    <scope>NUCLEOTIDE SEQUENCE [LARGE SCALE GENOMIC DNA]</scope>
    <source>
        <strain evidence="4 5">AG-B5</strain>
    </source>
</reference>
<feature type="region of interest" description="Disordered" evidence="2">
    <location>
        <begin position="189"/>
        <end position="210"/>
    </location>
</feature>
<sequence>MDSDEEFTLTINEDFAKKYEEKKKVEELSLLRDKYGDVEGIDDERLEKIAERKKRYGISDDGDFKFTGAEDDDEDDDTSEEEDEFGELVTPAVDAQIMKTISLIRNRDPKVYDAKQDLFSAEEVEKAKKEWEEKKKQLKAAGKPVTLKDYHRNVILEDGGVVDESVEKPLTHVQEQQILKKEMKDAVKSSFGDDDDEDDDSFFTQRAKTKTEIDAEEEDYKRFLLESMAASSNDGRAFQEWQNYKENPQVNPDEAFLMDYVLSRGWIDKKSTRIPTYQEIVNEHEDEEAVEAADRFESTYNHRFEEEGSTDIITHARSIDDSVRRKDNRRKEKRQAIQERKKEEKQKKMEELKRLKNLKKQEIYEKLKKIQEITGNNSVGFDEVDLDGEFDPNQHDEKMGTLFDDKYYEEDENKKPVFDDDIDITDIVTEEADEEPVKETGKKGKKNKKGKEIEEKSVDPNQWNAEDDDFIMDADYLPGGEYFEEEAKPKKGKEKKSKKRPMDEYLDDYYQLDYEDMIGDLPTRFKYHQVKASSFGLDPVDILMADEKDLNDFVSIKKLAPYRPADKQESDIKKYSKKKRIREFRKKIQH</sequence>